<gene>
    <name evidence="1" type="ordered locus">ETA_33090</name>
</gene>
<proteinExistence type="predicted"/>
<protein>
    <submittedName>
        <fullName evidence="1">Uncharacterized protein</fullName>
    </submittedName>
</protein>
<accession>B2VJM6</accession>
<name>B2VJM6_ERWT9</name>
<dbReference type="eggNOG" id="ENOG5033KVQ">
    <property type="taxonomic scope" value="Bacteria"/>
</dbReference>
<dbReference type="AlphaFoldDB" id="B2VJM6"/>
<dbReference type="Proteomes" id="UP000001726">
    <property type="component" value="Chromosome"/>
</dbReference>
<dbReference type="OrthoDB" id="6519110at2"/>
<keyword evidence="2" id="KW-1185">Reference proteome</keyword>
<evidence type="ECO:0000313" key="1">
    <source>
        <dbReference type="EMBL" id="CAO98355.1"/>
    </source>
</evidence>
<organism evidence="1 2">
    <name type="scientific">Erwinia tasmaniensis (strain DSM 17950 / CFBP 7177 / CIP 109463 / NCPPB 4357 / Et1/99)</name>
    <dbReference type="NCBI Taxonomy" id="465817"/>
    <lineage>
        <taxon>Bacteria</taxon>
        <taxon>Pseudomonadati</taxon>
        <taxon>Pseudomonadota</taxon>
        <taxon>Gammaproteobacteria</taxon>
        <taxon>Enterobacterales</taxon>
        <taxon>Erwiniaceae</taxon>
        <taxon>Erwinia</taxon>
    </lineage>
</organism>
<dbReference type="HOGENOM" id="CLU_1719545_0_0_6"/>
<dbReference type="RefSeq" id="WP_012442979.1">
    <property type="nucleotide sequence ID" value="NC_010694.1"/>
</dbReference>
<sequence length="155" mass="17374">MNKLIIFPLLIVVIIATAVIVTYRKNSEQTINCRGEVSIKRGTDRLNMVVAQQLNAGDGTVSLSGVLYRGDDIAGYLSKTVSFTYDKDGDLYRLKSAHIINSPQMTLPADTERAWLPTFFIDEGTPHTLEIKPYGNHSWLIYSHTVPIFICEKNL</sequence>
<evidence type="ECO:0000313" key="2">
    <source>
        <dbReference type="Proteomes" id="UP000001726"/>
    </source>
</evidence>
<dbReference type="KEGG" id="eta:ETA_33090"/>
<dbReference type="STRING" id="465817.ETA_33090"/>
<dbReference type="EMBL" id="CU468135">
    <property type="protein sequence ID" value="CAO98355.1"/>
    <property type="molecule type" value="Genomic_DNA"/>
</dbReference>
<reference evidence="1 2" key="1">
    <citation type="journal article" date="2008" name="Environ. Microbiol.">
        <title>The genome of Erwinia tasmaniensis strain Et1/99, a non-pathogenic bacterium in the genus Erwinia.</title>
        <authorList>
            <person name="Kube M."/>
            <person name="Migdoll A.M."/>
            <person name="Mueller I."/>
            <person name="Kuhl H."/>
            <person name="Beck A."/>
            <person name="Reinhardt R."/>
            <person name="Geider K."/>
        </authorList>
    </citation>
    <scope>NUCLEOTIDE SEQUENCE [LARGE SCALE GENOMIC DNA]</scope>
    <source>
        <strain evidence="2">DSM 17950 / CFBP 7177 / CIP 109463 / NCPPB 4357 / Et1/99</strain>
    </source>
</reference>